<name>A0A085ZC75_9FLAO</name>
<evidence type="ECO:0000256" key="6">
    <source>
        <dbReference type="ARBA" id="ARBA00023251"/>
    </source>
</evidence>
<dbReference type="InterPro" id="IPR012338">
    <property type="entry name" value="Beta-lactam/transpept-like"/>
</dbReference>
<keyword evidence="5" id="KW-0378">Hydrolase</keyword>
<dbReference type="EC" id="3.5.2.6" evidence="3"/>
<dbReference type="GO" id="GO:0071555">
    <property type="term" value="P:cell wall organization"/>
    <property type="evidence" value="ECO:0007669"/>
    <property type="project" value="TreeGrafter"/>
</dbReference>
<dbReference type="PANTHER" id="PTHR30627:SF6">
    <property type="entry name" value="BETA-LACTAMASE YBXI-RELATED"/>
    <property type="match status" value="1"/>
</dbReference>
<dbReference type="eggNOG" id="COG2602">
    <property type="taxonomic scope" value="Bacteria"/>
</dbReference>
<evidence type="ECO:0000256" key="5">
    <source>
        <dbReference type="ARBA" id="ARBA00022801"/>
    </source>
</evidence>
<dbReference type="InterPro" id="IPR001460">
    <property type="entry name" value="PCN-bd_Tpept"/>
</dbReference>
<dbReference type="Gene3D" id="3.40.710.10">
    <property type="entry name" value="DD-peptidase/beta-lactamase superfamily"/>
    <property type="match status" value="1"/>
</dbReference>
<proteinExistence type="inferred from homology"/>
<sequence length="263" mass="30714">MASLMAKNNIAEKILIRKDFKKYFDNCQVKGSAVIYDSKNKTWILNDMKDARTENLPASTFKIINLLIALETKTITNENEIIKWPGKTDTVKYGYRPDIYHDMTVKEAFIVSAGWVFVELAKKIGKENYKKYLSLSNYGNLNLSQKDADFWNFGEFKISPINQVNFLRKLYKKELPFSEENQQIVKNVMVTEQTDKFIISSKTGWTRENNINTGWWVGYIESRGDVYFFATRILQDRKLNVSNFGNCRKEITKSIFKELQIID</sequence>
<keyword evidence="9" id="KW-1185">Reference proteome</keyword>
<dbReference type="InterPro" id="IPR050515">
    <property type="entry name" value="Beta-lactam/transpept"/>
</dbReference>
<dbReference type="GO" id="GO:0008658">
    <property type="term" value="F:penicillin binding"/>
    <property type="evidence" value="ECO:0007669"/>
    <property type="project" value="InterPro"/>
</dbReference>
<dbReference type="STRING" id="421531.IX38_16245"/>
<comment type="catalytic activity">
    <reaction evidence="1">
        <text>a beta-lactam + H2O = a substituted beta-amino acid</text>
        <dbReference type="Rhea" id="RHEA:20401"/>
        <dbReference type="ChEBI" id="CHEBI:15377"/>
        <dbReference type="ChEBI" id="CHEBI:35627"/>
        <dbReference type="ChEBI" id="CHEBI:140347"/>
        <dbReference type="EC" id="3.5.2.6"/>
    </reaction>
</comment>
<evidence type="ECO:0000256" key="1">
    <source>
        <dbReference type="ARBA" id="ARBA00001526"/>
    </source>
</evidence>
<evidence type="ECO:0000256" key="4">
    <source>
        <dbReference type="ARBA" id="ARBA00022729"/>
    </source>
</evidence>
<dbReference type="SUPFAM" id="SSF56601">
    <property type="entry name" value="beta-lactamase/transpeptidase-like"/>
    <property type="match status" value="1"/>
</dbReference>
<dbReference type="GO" id="GO:0005886">
    <property type="term" value="C:plasma membrane"/>
    <property type="evidence" value="ECO:0007669"/>
    <property type="project" value="TreeGrafter"/>
</dbReference>
<keyword evidence="6" id="KW-0046">Antibiotic resistance</keyword>
<comment type="similarity">
    <text evidence="2">Belongs to the class-D beta-lactamase family.</text>
</comment>
<evidence type="ECO:0000313" key="9">
    <source>
        <dbReference type="Proteomes" id="UP000028703"/>
    </source>
</evidence>
<feature type="domain" description="Penicillin-binding protein transpeptidase" evidence="7">
    <location>
        <begin position="52"/>
        <end position="255"/>
    </location>
</feature>
<gene>
    <name evidence="8" type="ORF">IX38_16245</name>
</gene>
<evidence type="ECO:0000259" key="7">
    <source>
        <dbReference type="Pfam" id="PF00905"/>
    </source>
</evidence>
<dbReference type="AlphaFoldDB" id="A0A085ZC75"/>
<dbReference type="GO" id="GO:0008800">
    <property type="term" value="F:beta-lactamase activity"/>
    <property type="evidence" value="ECO:0007669"/>
    <property type="project" value="UniProtKB-EC"/>
</dbReference>
<dbReference type="Proteomes" id="UP000028703">
    <property type="component" value="Unassembled WGS sequence"/>
</dbReference>
<keyword evidence="4" id="KW-0732">Signal</keyword>
<comment type="caution">
    <text evidence="8">The sequence shown here is derived from an EMBL/GenBank/DDBJ whole genome shotgun (WGS) entry which is preliminary data.</text>
</comment>
<evidence type="ECO:0000256" key="3">
    <source>
        <dbReference type="ARBA" id="ARBA00012865"/>
    </source>
</evidence>
<accession>A0A085ZC75</accession>
<organism evidence="8 9">
    <name type="scientific">Chryseobacterium luteum</name>
    <dbReference type="NCBI Taxonomy" id="421531"/>
    <lineage>
        <taxon>Bacteria</taxon>
        <taxon>Pseudomonadati</taxon>
        <taxon>Bacteroidota</taxon>
        <taxon>Flavobacteriia</taxon>
        <taxon>Flavobacteriales</taxon>
        <taxon>Weeksellaceae</taxon>
        <taxon>Chryseobacterium group</taxon>
        <taxon>Chryseobacterium</taxon>
    </lineage>
</organism>
<dbReference type="EMBL" id="JPRO01000014">
    <property type="protein sequence ID" value="KFF02039.1"/>
    <property type="molecule type" value="Genomic_DNA"/>
</dbReference>
<dbReference type="GO" id="GO:0046677">
    <property type="term" value="P:response to antibiotic"/>
    <property type="evidence" value="ECO:0007669"/>
    <property type="project" value="UniProtKB-KW"/>
</dbReference>
<evidence type="ECO:0000313" key="8">
    <source>
        <dbReference type="EMBL" id="KFF02039.1"/>
    </source>
</evidence>
<protein>
    <recommendedName>
        <fullName evidence="3">beta-lactamase</fullName>
        <ecNumber evidence="3">3.5.2.6</ecNumber>
    </recommendedName>
</protein>
<evidence type="ECO:0000256" key="2">
    <source>
        <dbReference type="ARBA" id="ARBA00007898"/>
    </source>
</evidence>
<dbReference type="PANTHER" id="PTHR30627">
    <property type="entry name" value="PEPTIDOGLYCAN D,D-TRANSPEPTIDASE"/>
    <property type="match status" value="1"/>
</dbReference>
<reference evidence="8 9" key="1">
    <citation type="submission" date="2014-07" db="EMBL/GenBank/DDBJ databases">
        <title>Genome of Chryseobacterium luteum DSM 18605.</title>
        <authorList>
            <person name="Stropko S.J."/>
            <person name="Pipes S.E."/>
            <person name="Newman J.D."/>
        </authorList>
    </citation>
    <scope>NUCLEOTIDE SEQUENCE [LARGE SCALE GENOMIC DNA]</scope>
    <source>
        <strain evidence="8 9">DSM 18605</strain>
    </source>
</reference>
<dbReference type="Pfam" id="PF00905">
    <property type="entry name" value="Transpeptidase"/>
    <property type="match status" value="1"/>
</dbReference>